<feature type="compositionally biased region" description="Basic and acidic residues" evidence="3">
    <location>
        <begin position="1184"/>
        <end position="1193"/>
    </location>
</feature>
<feature type="region of interest" description="Disordered" evidence="3">
    <location>
        <begin position="436"/>
        <end position="536"/>
    </location>
</feature>
<protein>
    <submittedName>
        <fullName evidence="6">DNA excision repair protein ERCC-6</fullName>
    </submittedName>
</protein>
<dbReference type="InterPro" id="IPR049730">
    <property type="entry name" value="SNF2/RAD54-like_C"/>
</dbReference>
<dbReference type="FunFam" id="3.40.50.10810:FF:000094">
    <property type="entry name" value="DNA excision repair protein ERCC-6"/>
    <property type="match status" value="1"/>
</dbReference>
<accession>A0A516AG13</accession>
<dbReference type="EMBL" id="MN125779">
    <property type="protein sequence ID" value="QDO16246.1"/>
    <property type="molecule type" value="mRNA"/>
</dbReference>
<evidence type="ECO:0000256" key="3">
    <source>
        <dbReference type="SAM" id="MobiDB-lite"/>
    </source>
</evidence>
<dbReference type="Gene3D" id="3.40.50.300">
    <property type="entry name" value="P-loop containing nucleotide triphosphate hydrolases"/>
    <property type="match status" value="1"/>
</dbReference>
<dbReference type="SMART" id="SM00487">
    <property type="entry name" value="DEXDc"/>
    <property type="match status" value="1"/>
</dbReference>
<dbReference type="InterPro" id="IPR000330">
    <property type="entry name" value="SNF2_N"/>
</dbReference>
<organism evidence="6">
    <name type="scientific">Lingulaulax polyedra</name>
    <name type="common">Dinoflagellate</name>
    <name type="synonym">Lingulodinium polyedra</name>
    <dbReference type="NCBI Taxonomy" id="160621"/>
    <lineage>
        <taxon>Eukaryota</taxon>
        <taxon>Sar</taxon>
        <taxon>Alveolata</taxon>
        <taxon>Dinophyceae</taxon>
        <taxon>Gonyaulacales</taxon>
        <taxon>Lingulodiniaceae</taxon>
        <taxon>Lingulaulax</taxon>
    </lineage>
</organism>
<dbReference type="SMART" id="SM00490">
    <property type="entry name" value="HELICc"/>
    <property type="match status" value="1"/>
</dbReference>
<dbReference type="GO" id="GO:0016787">
    <property type="term" value="F:hydrolase activity"/>
    <property type="evidence" value="ECO:0007669"/>
    <property type="project" value="UniProtKB-KW"/>
</dbReference>
<dbReference type="Pfam" id="PF00271">
    <property type="entry name" value="Helicase_C"/>
    <property type="match status" value="1"/>
</dbReference>
<dbReference type="CDD" id="cd18793">
    <property type="entry name" value="SF2_C_SNF"/>
    <property type="match status" value="1"/>
</dbReference>
<feature type="compositionally biased region" description="Acidic residues" evidence="3">
    <location>
        <begin position="206"/>
        <end position="215"/>
    </location>
</feature>
<dbReference type="InterPro" id="IPR014001">
    <property type="entry name" value="Helicase_ATP-bd"/>
</dbReference>
<dbReference type="GO" id="GO:0005634">
    <property type="term" value="C:nucleus"/>
    <property type="evidence" value="ECO:0007669"/>
    <property type="project" value="TreeGrafter"/>
</dbReference>
<dbReference type="PROSITE" id="PS51192">
    <property type="entry name" value="HELICASE_ATP_BIND_1"/>
    <property type="match status" value="1"/>
</dbReference>
<dbReference type="InterPro" id="IPR038718">
    <property type="entry name" value="SNF2-like_sf"/>
</dbReference>
<keyword evidence="1" id="KW-0378">Hydrolase</keyword>
<dbReference type="GO" id="GO:0005524">
    <property type="term" value="F:ATP binding"/>
    <property type="evidence" value="ECO:0007669"/>
    <property type="project" value="InterPro"/>
</dbReference>
<dbReference type="PROSITE" id="PS51194">
    <property type="entry name" value="HELICASE_CTER"/>
    <property type="match status" value="1"/>
</dbReference>
<dbReference type="PANTHER" id="PTHR45629">
    <property type="entry name" value="SNF2/RAD54 FAMILY MEMBER"/>
    <property type="match status" value="1"/>
</dbReference>
<feature type="compositionally biased region" description="Basic and acidic residues" evidence="3">
    <location>
        <begin position="462"/>
        <end position="488"/>
    </location>
</feature>
<dbReference type="Gene3D" id="3.40.50.10810">
    <property type="entry name" value="Tandem AAA-ATPase domain"/>
    <property type="match status" value="1"/>
</dbReference>
<sequence length="1381" mass="150625">MQGQGSSPAGAGLLGRHEPSCDQATNGEPGGATARTARSELDALGDLLGARCVDAGELENAVIQGCDLAADLEQQRLQLARAEQEVRRLEGRQKLLQPKAAAAPGGSAGDGLELQRLAKELVEAQAESKKLRSQVQELEQRSKEQQAASREQCKVLAAPKPNLGLTPVRAQAPAAPSPALATPATSTPMRWGRLKAAGPAAAPLVFDDDDSDEEPQPAPGGAQASTPSSEAKAGPAGPASPPARGSSAGGARIVNGVLIRPARADEDGEPARAAASPPAAAAEPGQRLTQSPAAGFSAREYLSRLQVSKTAKPSPSNSLARQLALARTVFRSAAPKVPAKSSDGAGKAPAAGQASSAETPAAGASAASDATPGQSRPAAGEEMEVDGDGEERQAKRALVDGGGVNGKGYNIDVRQLVPHQNINKWKEAHPTEWKALVEQGEKVSPHQNLLKVLPWAKRPRRESKSEEPGEKKVRRNDDTSDRTFERRQAQWSRTAREPAAALVPKQQVDHDGVPRGPKAEDQPEAKGADFGHADPEIGGRLADDVHVAEGLRCPRWLWEALYPYQHTCVHWLWGLHREKLGGILADEMGLGKTVQIVAYLAVLHHSGVLQTMRVQNASLGCASAATSGGILIVAPATLIGQWRNELHLWYPPLRVCIMHQVDEPARKEAIRVASTEQGILITSYETMRIAHDELMEASWVMIILDEGQKIRNPHANITLAAKRFSTPHRIILSGSPIQNNLQELWSLFDFICPGRLGTLPVFLEEFARPIQQGNLVGASQTRVAAAYQVAMALRELTQPCILRRTKAECMDVLKLPHKQEQVLFCHLTPEQYQVYIDFLQTDQVRRATSAPKPDRNFSVTFFAISVLRKLCNHPDLLLLNADKDLQPPDMWNFERSGKMKVLSEIMKLWYSDGHRALIFVQTIQMLEVIQNWMCQMNYAHLRIDGKTPVKRRLKLIEEFNGNAEFFAMILTTRVGGVGLNIIGADRVVIFDPDWNPMTDVQARERTWRIGQRRDVAVYRLVLTGSIEEKVYQRQVYKHFLSQKVLNDPRQRQFFKWNDLADLFDMPPMPPNFNPDDMRALKDKYKELFKKFNRANGTDEHQAGEVETTEIMQAISELPTSSQNVASKEAAEEHNTILQTLYDSQGIKASFNHDKVEQPLLDRKIVRDGASMIAQRALAALQKSSRERASHHISEPTWTGQRGAAGATVKREKKPEGLGAGAPGMSVNTECLSARSGVSSADILSGLKQLAALRAMADSRHSTQAARGSLVAGGDKSVKAEQAPEAGQALPASDVGLPTELHATDRKIAEMILTAFLNKKLAGQQRSLTTGQVLQHLAGAVAAHHNDLFKSLLKQMCELSKPRHAGQPGIWTLRRELWPEGR</sequence>
<feature type="compositionally biased region" description="Low complexity" evidence="3">
    <location>
        <begin position="354"/>
        <end position="370"/>
    </location>
</feature>
<feature type="domain" description="Helicase ATP-binding" evidence="4">
    <location>
        <begin position="573"/>
        <end position="754"/>
    </location>
</feature>
<feature type="region of interest" description="Disordered" evidence="3">
    <location>
        <begin position="1"/>
        <end position="36"/>
    </location>
</feature>
<reference evidence="6" key="1">
    <citation type="journal article" date="2019" name="Microorganisms">
        <title>DNA Damage Response Pathways in Dinoflagellates.</title>
        <authorList>
            <person name="Li C."/>
            <person name="Wong J."/>
        </authorList>
    </citation>
    <scope>NUCLEOTIDE SEQUENCE</scope>
</reference>
<evidence type="ECO:0000259" key="4">
    <source>
        <dbReference type="PROSITE" id="PS51192"/>
    </source>
</evidence>
<dbReference type="PANTHER" id="PTHR45629:SF7">
    <property type="entry name" value="DNA EXCISION REPAIR PROTEIN ERCC-6-RELATED"/>
    <property type="match status" value="1"/>
</dbReference>
<feature type="compositionally biased region" description="Low complexity" evidence="3">
    <location>
        <begin position="227"/>
        <end position="251"/>
    </location>
</feature>
<feature type="region of interest" description="Disordered" evidence="3">
    <location>
        <begin position="1265"/>
        <end position="1293"/>
    </location>
</feature>
<feature type="domain" description="Helicase C-terminal" evidence="5">
    <location>
        <begin position="901"/>
        <end position="1060"/>
    </location>
</feature>
<dbReference type="SUPFAM" id="SSF52540">
    <property type="entry name" value="P-loop containing nucleoside triphosphate hydrolases"/>
    <property type="match status" value="2"/>
</dbReference>
<feature type="compositionally biased region" description="Basic and acidic residues" evidence="3">
    <location>
        <begin position="507"/>
        <end position="536"/>
    </location>
</feature>
<evidence type="ECO:0000256" key="2">
    <source>
        <dbReference type="SAM" id="Coils"/>
    </source>
</evidence>
<evidence type="ECO:0000259" key="5">
    <source>
        <dbReference type="PROSITE" id="PS51194"/>
    </source>
</evidence>
<dbReference type="GO" id="GO:0008094">
    <property type="term" value="F:ATP-dependent activity, acting on DNA"/>
    <property type="evidence" value="ECO:0007669"/>
    <property type="project" value="TreeGrafter"/>
</dbReference>
<evidence type="ECO:0000313" key="6">
    <source>
        <dbReference type="EMBL" id="QDO16245.1"/>
    </source>
</evidence>
<dbReference type="InterPro" id="IPR027417">
    <property type="entry name" value="P-loop_NTPase"/>
</dbReference>
<feature type="compositionally biased region" description="Low complexity" evidence="3">
    <location>
        <begin position="271"/>
        <end position="284"/>
    </location>
</feature>
<dbReference type="EMBL" id="MN125778">
    <property type="protein sequence ID" value="QDO16245.1"/>
    <property type="molecule type" value="mRNA"/>
</dbReference>
<feature type="coiled-coil region" evidence="2">
    <location>
        <begin position="72"/>
        <end position="148"/>
    </location>
</feature>
<dbReference type="InterPro" id="IPR001650">
    <property type="entry name" value="Helicase_C-like"/>
</dbReference>
<feature type="region of interest" description="Disordered" evidence="3">
    <location>
        <begin position="164"/>
        <end position="295"/>
    </location>
</feature>
<evidence type="ECO:0000256" key="1">
    <source>
        <dbReference type="ARBA" id="ARBA00022801"/>
    </source>
</evidence>
<dbReference type="GO" id="GO:0006283">
    <property type="term" value="P:transcription-coupled nucleotide-excision repair"/>
    <property type="evidence" value="ECO:0007669"/>
    <property type="project" value="TreeGrafter"/>
</dbReference>
<name>A0A516AG13_LINPO</name>
<keyword evidence="2" id="KW-0175">Coiled coil</keyword>
<dbReference type="InterPro" id="IPR050496">
    <property type="entry name" value="SNF2_RAD54_helicase_repair"/>
</dbReference>
<feature type="region of interest" description="Disordered" evidence="3">
    <location>
        <begin position="334"/>
        <end position="409"/>
    </location>
</feature>
<proteinExistence type="evidence at transcript level"/>
<feature type="region of interest" description="Disordered" evidence="3">
    <location>
        <begin position="1184"/>
        <end position="1208"/>
    </location>
</feature>
<dbReference type="Pfam" id="PF00176">
    <property type="entry name" value="SNF2-rel_dom"/>
    <property type="match status" value="1"/>
</dbReference>
<feature type="compositionally biased region" description="Low complexity" evidence="3">
    <location>
        <begin position="170"/>
        <end position="188"/>
    </location>
</feature>